<evidence type="ECO:0000256" key="3">
    <source>
        <dbReference type="ARBA" id="ARBA00022525"/>
    </source>
</evidence>
<dbReference type="AlphaFoldDB" id="A0A6L5B736"/>
<dbReference type="EMBL" id="WRXP01003853">
    <property type="protein sequence ID" value="KAF1001546.1"/>
    <property type="molecule type" value="Genomic_DNA"/>
</dbReference>
<keyword evidence="5" id="KW-0732">Signal</keyword>
<sequence length="158" mass="17088">MARFPVPVLVVLLAVESSHSPFHVQLGLFGHKGDGGLVVGDMIDPNEEMMMESESVRRNLGGKRYISYGALNIVGCLCGFGQLEVVGTATEKGYKNFTDYSVTSTITLWGNLGELLDLTSYTQDGGPYVIVVSSVTVKTYQDINFGPIGSKIYVNLDV</sequence>
<evidence type="ECO:0000256" key="6">
    <source>
        <dbReference type="ARBA" id="ARBA00023157"/>
    </source>
</evidence>
<evidence type="ECO:0000313" key="7">
    <source>
        <dbReference type="EMBL" id="KAF1001546.1"/>
    </source>
</evidence>
<comment type="similarity">
    <text evidence="2">Belongs to the plant rapid alkalinization factor (RALF) family.</text>
</comment>
<evidence type="ECO:0000256" key="4">
    <source>
        <dbReference type="ARBA" id="ARBA00022702"/>
    </source>
</evidence>
<evidence type="ECO:0000256" key="5">
    <source>
        <dbReference type="ARBA" id="ARBA00022729"/>
    </source>
</evidence>
<evidence type="ECO:0000256" key="1">
    <source>
        <dbReference type="ARBA" id="ARBA00004613"/>
    </source>
</evidence>
<protein>
    <submittedName>
        <fullName evidence="7">Uncharacterized protein</fullName>
    </submittedName>
</protein>
<keyword evidence="6" id="KW-1015">Disulfide bond</keyword>
<comment type="subcellular location">
    <subcellularLocation>
        <location evidence="1">Secreted</location>
    </subcellularLocation>
</comment>
<name>A0A6L5B736_APIGR</name>
<dbReference type="GO" id="GO:0005576">
    <property type="term" value="C:extracellular region"/>
    <property type="evidence" value="ECO:0007669"/>
    <property type="project" value="UniProtKB-SubCell"/>
</dbReference>
<keyword evidence="3" id="KW-0964">Secreted</keyword>
<evidence type="ECO:0000256" key="2">
    <source>
        <dbReference type="ARBA" id="ARBA00009178"/>
    </source>
</evidence>
<organism evidence="7 8">
    <name type="scientific">Apium graveolens</name>
    <name type="common">Celery</name>
    <dbReference type="NCBI Taxonomy" id="4045"/>
    <lineage>
        <taxon>Eukaryota</taxon>
        <taxon>Viridiplantae</taxon>
        <taxon>Streptophyta</taxon>
        <taxon>Embryophyta</taxon>
        <taxon>Tracheophyta</taxon>
        <taxon>Spermatophyta</taxon>
        <taxon>Magnoliopsida</taxon>
        <taxon>eudicotyledons</taxon>
        <taxon>Gunneridae</taxon>
        <taxon>Pentapetalae</taxon>
        <taxon>asterids</taxon>
        <taxon>campanulids</taxon>
        <taxon>Apiales</taxon>
        <taxon>Apiaceae</taxon>
        <taxon>Apioideae</taxon>
        <taxon>apioid superclade</taxon>
        <taxon>Apieae</taxon>
        <taxon>Apium</taxon>
    </lineage>
</organism>
<feature type="non-terminal residue" evidence="7">
    <location>
        <position position="158"/>
    </location>
</feature>
<proteinExistence type="inferred from homology"/>
<reference evidence="7" key="1">
    <citation type="submission" date="2020-01" db="EMBL/GenBank/DDBJ databases">
        <title>The Celery Genome Sequence Reveals Sequential Paleo-tetraploidization, Resistance Gene Elimination, Karyotype Evolution, and Functional Innovation in Apiales.</title>
        <authorList>
            <person name="Song X."/>
        </authorList>
    </citation>
    <scope>NUCLEOTIDE SEQUENCE</scope>
    <source>
        <tissue evidence="7">Leaf</tissue>
    </source>
</reference>
<keyword evidence="4" id="KW-0372">Hormone</keyword>
<evidence type="ECO:0000313" key="8">
    <source>
        <dbReference type="Proteomes" id="UP000593563"/>
    </source>
</evidence>
<accession>A0A6L5B736</accession>
<comment type="caution">
    <text evidence="7">The sequence shown here is derived from an EMBL/GenBank/DDBJ whole genome shotgun (WGS) entry which is preliminary data.</text>
</comment>
<dbReference type="Pfam" id="PF05498">
    <property type="entry name" value="RALF"/>
    <property type="match status" value="1"/>
</dbReference>
<keyword evidence="8" id="KW-1185">Reference proteome</keyword>
<gene>
    <name evidence="7" type="ORF">AG4045_006995</name>
</gene>
<dbReference type="GO" id="GO:0005179">
    <property type="term" value="F:hormone activity"/>
    <property type="evidence" value="ECO:0007669"/>
    <property type="project" value="UniProtKB-KW"/>
</dbReference>
<dbReference type="InterPro" id="IPR008801">
    <property type="entry name" value="RALF"/>
</dbReference>
<dbReference type="Proteomes" id="UP000593563">
    <property type="component" value="Unassembled WGS sequence"/>
</dbReference>